<feature type="non-terminal residue" evidence="2">
    <location>
        <position position="143"/>
    </location>
</feature>
<feature type="compositionally biased region" description="Basic and acidic residues" evidence="1">
    <location>
        <begin position="103"/>
        <end position="112"/>
    </location>
</feature>
<name>A0A401TSP0_CHIPU</name>
<organism evidence="2 3">
    <name type="scientific">Chiloscyllium punctatum</name>
    <name type="common">Brownbanded bambooshark</name>
    <name type="synonym">Hemiscyllium punctatum</name>
    <dbReference type="NCBI Taxonomy" id="137246"/>
    <lineage>
        <taxon>Eukaryota</taxon>
        <taxon>Metazoa</taxon>
        <taxon>Chordata</taxon>
        <taxon>Craniata</taxon>
        <taxon>Vertebrata</taxon>
        <taxon>Chondrichthyes</taxon>
        <taxon>Elasmobranchii</taxon>
        <taxon>Galeomorphii</taxon>
        <taxon>Galeoidea</taxon>
        <taxon>Orectolobiformes</taxon>
        <taxon>Hemiscylliidae</taxon>
        <taxon>Chiloscyllium</taxon>
    </lineage>
</organism>
<dbReference type="AlphaFoldDB" id="A0A401TSP0"/>
<comment type="caution">
    <text evidence="2">The sequence shown here is derived from an EMBL/GenBank/DDBJ whole genome shotgun (WGS) entry which is preliminary data.</text>
</comment>
<protein>
    <submittedName>
        <fullName evidence="2">Uncharacterized protein</fullName>
    </submittedName>
</protein>
<evidence type="ECO:0000256" key="1">
    <source>
        <dbReference type="SAM" id="MobiDB-lite"/>
    </source>
</evidence>
<keyword evidence="3" id="KW-1185">Reference proteome</keyword>
<evidence type="ECO:0000313" key="3">
    <source>
        <dbReference type="Proteomes" id="UP000287033"/>
    </source>
</evidence>
<reference evidence="2 3" key="1">
    <citation type="journal article" date="2018" name="Nat. Ecol. Evol.">
        <title>Shark genomes provide insights into elasmobranch evolution and the origin of vertebrates.</title>
        <authorList>
            <person name="Hara Y"/>
            <person name="Yamaguchi K"/>
            <person name="Onimaru K"/>
            <person name="Kadota M"/>
            <person name="Koyanagi M"/>
            <person name="Keeley SD"/>
            <person name="Tatsumi K"/>
            <person name="Tanaka K"/>
            <person name="Motone F"/>
            <person name="Kageyama Y"/>
            <person name="Nozu R"/>
            <person name="Adachi N"/>
            <person name="Nishimura O"/>
            <person name="Nakagawa R"/>
            <person name="Tanegashima C"/>
            <person name="Kiyatake I"/>
            <person name="Matsumoto R"/>
            <person name="Murakumo K"/>
            <person name="Nishida K"/>
            <person name="Terakita A"/>
            <person name="Kuratani S"/>
            <person name="Sato K"/>
            <person name="Hyodo S Kuraku.S."/>
        </authorList>
    </citation>
    <scope>NUCLEOTIDE SEQUENCE [LARGE SCALE GENOMIC DNA]</scope>
</reference>
<accession>A0A401TSP0</accession>
<feature type="region of interest" description="Disordered" evidence="1">
    <location>
        <begin position="87"/>
        <end position="120"/>
    </location>
</feature>
<gene>
    <name evidence="2" type="ORF">chiPu_0029907</name>
</gene>
<proteinExistence type="predicted"/>
<evidence type="ECO:0000313" key="2">
    <source>
        <dbReference type="EMBL" id="GCC45633.1"/>
    </source>
</evidence>
<dbReference type="Proteomes" id="UP000287033">
    <property type="component" value="Unassembled WGS sequence"/>
</dbReference>
<sequence length="143" mass="15190">MPPLSRFFPPNGCGGRGCWDERRGVGGGRKVSETGTPAQVFFIPKKNYTGQNRPRDGDSHILAGNALPSEVLLTEAGLCKYRAARPGEAFRDNAAGRNRPVPRGREPGEAGRRKSGGGVPEHVRLSILELALPVTAAGAPPPR</sequence>
<dbReference type="EMBL" id="BEZZ01169660">
    <property type="protein sequence ID" value="GCC45633.1"/>
    <property type="molecule type" value="Genomic_DNA"/>
</dbReference>